<feature type="region of interest" description="Disordered" evidence="1">
    <location>
        <begin position="77"/>
        <end position="107"/>
    </location>
</feature>
<proteinExistence type="predicted"/>
<feature type="region of interest" description="Disordered" evidence="1">
    <location>
        <begin position="1"/>
        <end position="30"/>
    </location>
</feature>
<keyword evidence="3" id="KW-1185">Reference proteome</keyword>
<dbReference type="InterPro" id="IPR053346">
    <property type="entry name" value="Fra_a_1-associated"/>
</dbReference>
<protein>
    <submittedName>
        <fullName evidence="2">OLC1v1034008C1</fullName>
    </submittedName>
</protein>
<evidence type="ECO:0000313" key="2">
    <source>
        <dbReference type="EMBL" id="CAI9097551.1"/>
    </source>
</evidence>
<evidence type="ECO:0000313" key="3">
    <source>
        <dbReference type="Proteomes" id="UP001161247"/>
    </source>
</evidence>
<dbReference type="PANTHER" id="PTHR35722">
    <property type="entry name" value="MAL D 1-ASSOCIATED PROTEIN"/>
    <property type="match status" value="1"/>
</dbReference>
<dbReference type="PANTHER" id="PTHR35722:SF1">
    <property type="entry name" value="MAL D 1-ASSOCIATED PROTEIN"/>
    <property type="match status" value="1"/>
</dbReference>
<accession>A0AAV1CQA5</accession>
<dbReference type="Proteomes" id="UP001161247">
    <property type="component" value="Chromosome 3"/>
</dbReference>
<sequence>MGWIWTDDDDDDGGSVRHRDSHRSSSSDGGLCATRKVIKSQCRTEEVEPGRFMRKCEKIEEVLKDCVGRPTEVVQSNKEYTEEDVTHQMSKGSFAMESPGGPVPFDFPGLRSDIESIERSLFSSFGNFFKAAEELTNDFYSMFGTSGSPHVHEGNVSRGSSRSRGIRVEAPEGRPSSSRHSDGDVDLSGFSSDV</sequence>
<organism evidence="2 3">
    <name type="scientific">Oldenlandia corymbosa var. corymbosa</name>
    <dbReference type="NCBI Taxonomy" id="529605"/>
    <lineage>
        <taxon>Eukaryota</taxon>
        <taxon>Viridiplantae</taxon>
        <taxon>Streptophyta</taxon>
        <taxon>Embryophyta</taxon>
        <taxon>Tracheophyta</taxon>
        <taxon>Spermatophyta</taxon>
        <taxon>Magnoliopsida</taxon>
        <taxon>eudicotyledons</taxon>
        <taxon>Gunneridae</taxon>
        <taxon>Pentapetalae</taxon>
        <taxon>asterids</taxon>
        <taxon>lamiids</taxon>
        <taxon>Gentianales</taxon>
        <taxon>Rubiaceae</taxon>
        <taxon>Rubioideae</taxon>
        <taxon>Spermacoceae</taxon>
        <taxon>Hedyotis-Oldenlandia complex</taxon>
        <taxon>Oldenlandia</taxon>
    </lineage>
</organism>
<feature type="compositionally biased region" description="Acidic residues" evidence="1">
    <location>
        <begin position="1"/>
        <end position="13"/>
    </location>
</feature>
<feature type="compositionally biased region" description="Basic and acidic residues" evidence="1">
    <location>
        <begin position="14"/>
        <end position="25"/>
    </location>
</feature>
<dbReference type="EMBL" id="OX459120">
    <property type="protein sequence ID" value="CAI9097551.1"/>
    <property type="molecule type" value="Genomic_DNA"/>
</dbReference>
<dbReference type="AlphaFoldDB" id="A0AAV1CQA5"/>
<name>A0AAV1CQA5_OLDCO</name>
<gene>
    <name evidence="2" type="ORF">OLC1_LOCUS8006</name>
</gene>
<feature type="region of interest" description="Disordered" evidence="1">
    <location>
        <begin position="144"/>
        <end position="194"/>
    </location>
</feature>
<evidence type="ECO:0000256" key="1">
    <source>
        <dbReference type="SAM" id="MobiDB-lite"/>
    </source>
</evidence>
<reference evidence="2" key="1">
    <citation type="submission" date="2023-03" db="EMBL/GenBank/DDBJ databases">
        <authorList>
            <person name="Julca I."/>
        </authorList>
    </citation>
    <scope>NUCLEOTIDE SEQUENCE</scope>
</reference>